<name>A0ABY4PGT7_9LACO</name>
<dbReference type="Gene3D" id="3.20.20.80">
    <property type="entry name" value="Glycosidases"/>
    <property type="match status" value="1"/>
</dbReference>
<dbReference type="InterPro" id="IPR038200">
    <property type="entry name" value="GW_dom_sf"/>
</dbReference>
<feature type="signal peptide" evidence="4">
    <location>
        <begin position="1"/>
        <end position="23"/>
    </location>
</feature>
<keyword evidence="2 4" id="KW-0732">Signal</keyword>
<evidence type="ECO:0000313" key="7">
    <source>
        <dbReference type="Proteomes" id="UP000831859"/>
    </source>
</evidence>
<dbReference type="Pfam" id="PF13457">
    <property type="entry name" value="GW"/>
    <property type="match status" value="2"/>
</dbReference>
<gene>
    <name evidence="6" type="ORF">MOO46_05515</name>
</gene>
<dbReference type="Pfam" id="PF01183">
    <property type="entry name" value="Glyco_hydro_25"/>
    <property type="match status" value="1"/>
</dbReference>
<dbReference type="PANTHER" id="PTHR34135">
    <property type="entry name" value="LYSOZYME"/>
    <property type="match status" value="1"/>
</dbReference>
<dbReference type="SUPFAM" id="SSF82057">
    <property type="entry name" value="Prokaryotic SH3-related domain"/>
    <property type="match status" value="2"/>
</dbReference>
<feature type="domain" description="GW" evidence="5">
    <location>
        <begin position="320"/>
        <end position="402"/>
    </location>
</feature>
<feature type="region of interest" description="Disordered" evidence="3">
    <location>
        <begin position="238"/>
        <end position="323"/>
    </location>
</feature>
<dbReference type="PROSITE" id="PS51780">
    <property type="entry name" value="GW"/>
    <property type="match status" value="1"/>
</dbReference>
<comment type="similarity">
    <text evidence="1">Belongs to the glycosyl hydrolase 25 family.</text>
</comment>
<dbReference type="PROSITE" id="PS51904">
    <property type="entry name" value="GLYCOSYL_HYDROL_F25_2"/>
    <property type="match status" value="1"/>
</dbReference>
<accession>A0ABY4PGT7</accession>
<keyword evidence="7" id="KW-1185">Reference proteome</keyword>
<evidence type="ECO:0000259" key="5">
    <source>
        <dbReference type="PROSITE" id="PS51780"/>
    </source>
</evidence>
<dbReference type="InterPro" id="IPR002053">
    <property type="entry name" value="Glyco_hydro_25"/>
</dbReference>
<evidence type="ECO:0000256" key="4">
    <source>
        <dbReference type="SAM" id="SignalP"/>
    </source>
</evidence>
<dbReference type="Proteomes" id="UP000831859">
    <property type="component" value="Chromosome"/>
</dbReference>
<protein>
    <submittedName>
        <fullName evidence="6">GW dipeptide domain-containing protein</fullName>
    </submittedName>
</protein>
<dbReference type="InterPro" id="IPR017853">
    <property type="entry name" value="GH"/>
</dbReference>
<proteinExistence type="inferred from homology"/>
<dbReference type="PANTHER" id="PTHR34135:SF1">
    <property type="entry name" value="GLYCOSYL HYDROLASE FAMILY 25"/>
    <property type="match status" value="1"/>
</dbReference>
<evidence type="ECO:0000256" key="3">
    <source>
        <dbReference type="SAM" id="MobiDB-lite"/>
    </source>
</evidence>
<dbReference type="RefSeq" id="WP_249510690.1">
    <property type="nucleotide sequence ID" value="NZ_CP093362.1"/>
</dbReference>
<dbReference type="EMBL" id="CP093362">
    <property type="protein sequence ID" value="UQS84706.1"/>
    <property type="molecule type" value="Genomic_DNA"/>
</dbReference>
<dbReference type="SUPFAM" id="SSF51445">
    <property type="entry name" value="(Trans)glycosidases"/>
    <property type="match status" value="1"/>
</dbReference>
<evidence type="ECO:0000256" key="1">
    <source>
        <dbReference type="ARBA" id="ARBA00010646"/>
    </source>
</evidence>
<sequence>MKIKNLLLTILAICLLTFTFGVANNSAHAMSASDANANNTVYDVSEHQGVFTDQQVQQLKSEVPFMILRVQQGSAYSDHTFQQNRDLMNKYNIPYGVYSYSQYENPSDAADEARTLYNRAPNARFYVNDYEDQTVTSGGTNESTEAWINALRPLVGQRKILFYSYAYFMEAHAAEAISSYDGYWLPNYNDTEPAREHVLWQFTSSFYSNALGQNIDASLLNSKDASWFVGNSASSNYVQPTNNTNTDQSSNNQSNNTNNNDQQNNNQSNNQQSNQQSNNQTTNSQNNNNQQNQQNSDQNNSSNNTDNNDNQPEQQPRNTSYVQQSKNMLIKAGYDYQIYNHVPGDNKFTDNTYAKASVSDYTRKSVYVNSIATVNGKTYYRLYYKGKSIGWVNTKALIPNVKYSTYYRTKTMKSNPKVNFNNHISNSGFSNVKVTANGHKYANKKLQVTRRAIKDGWNSYYYQAFYRGKLVGWIYQSAFK</sequence>
<feature type="compositionally biased region" description="Low complexity" evidence="3">
    <location>
        <begin position="241"/>
        <end position="311"/>
    </location>
</feature>
<reference evidence="6 7" key="1">
    <citation type="journal article" date="2022" name="Int. J. Syst. Evol. Microbiol.">
        <title>Apilactobacillus apisilvae sp. nov., Nicolia spurrieriana gen. nov. sp. nov., Bombilactobacillus folatiphilus sp. nov. and Bombilactobacillus thymidiniphilus sp. nov., four new lactic acid bacterial isolates from stingless bees Tetragonula carbonaria and Austroplebeia australis.</title>
        <authorList>
            <person name="Oliphant S.A."/>
            <person name="Watson-Haigh N.S."/>
            <person name="Sumby K.M."/>
            <person name="Gardner J."/>
            <person name="Groom S."/>
            <person name="Jiranek V."/>
        </authorList>
    </citation>
    <scope>NUCLEOTIDE SEQUENCE [LARGE SCALE GENOMIC DNA]</scope>
    <source>
        <strain evidence="6 7">SG5_A10</strain>
    </source>
</reference>
<feature type="compositionally biased region" description="Polar residues" evidence="3">
    <location>
        <begin position="312"/>
        <end position="323"/>
    </location>
</feature>
<dbReference type="InterPro" id="IPR025987">
    <property type="entry name" value="GW_dom"/>
</dbReference>
<organism evidence="6 7">
    <name type="scientific">Apilactobacillus apisilvae</name>
    <dbReference type="NCBI Taxonomy" id="2923364"/>
    <lineage>
        <taxon>Bacteria</taxon>
        <taxon>Bacillati</taxon>
        <taxon>Bacillota</taxon>
        <taxon>Bacilli</taxon>
        <taxon>Lactobacillales</taxon>
        <taxon>Lactobacillaceae</taxon>
        <taxon>Apilactobacillus</taxon>
    </lineage>
</organism>
<dbReference type="Gene3D" id="2.30.30.170">
    <property type="match status" value="2"/>
</dbReference>
<evidence type="ECO:0000256" key="2">
    <source>
        <dbReference type="ARBA" id="ARBA00022729"/>
    </source>
</evidence>
<feature type="chain" id="PRO_5047115153" evidence="4">
    <location>
        <begin position="24"/>
        <end position="480"/>
    </location>
</feature>
<evidence type="ECO:0000313" key="6">
    <source>
        <dbReference type="EMBL" id="UQS84706.1"/>
    </source>
</evidence>